<reference evidence="2" key="1">
    <citation type="submission" date="2021-01" db="EMBL/GenBank/DDBJ databases">
        <title>Modified the classification status of verrucomicrobia.</title>
        <authorList>
            <person name="Feng X."/>
        </authorList>
    </citation>
    <scope>NUCLEOTIDE SEQUENCE</scope>
    <source>
        <strain evidence="2">JCM 18052</strain>
    </source>
</reference>
<evidence type="ECO:0000313" key="2">
    <source>
        <dbReference type="EMBL" id="MBK1817932.1"/>
    </source>
</evidence>
<dbReference type="EMBL" id="JAENIK010000012">
    <property type="protein sequence ID" value="MBK1817932.1"/>
    <property type="molecule type" value="Genomic_DNA"/>
</dbReference>
<evidence type="ECO:0000313" key="3">
    <source>
        <dbReference type="Proteomes" id="UP000600139"/>
    </source>
</evidence>
<comment type="caution">
    <text evidence="2">The sequence shown here is derived from an EMBL/GenBank/DDBJ whole genome shotgun (WGS) entry which is preliminary data.</text>
</comment>
<dbReference type="RefSeq" id="WP_200352857.1">
    <property type="nucleotide sequence ID" value="NZ_BAABHZ010000001.1"/>
</dbReference>
<name>A0A934R6K2_9BACT</name>
<feature type="compositionally biased region" description="Basic and acidic residues" evidence="1">
    <location>
        <begin position="39"/>
        <end position="48"/>
    </location>
</feature>
<dbReference type="Proteomes" id="UP000600139">
    <property type="component" value="Unassembled WGS sequence"/>
</dbReference>
<protein>
    <submittedName>
        <fullName evidence="2">Uncharacterized protein</fullName>
    </submittedName>
</protein>
<organism evidence="2 3">
    <name type="scientific">Luteolibacter yonseiensis</name>
    <dbReference type="NCBI Taxonomy" id="1144680"/>
    <lineage>
        <taxon>Bacteria</taxon>
        <taxon>Pseudomonadati</taxon>
        <taxon>Verrucomicrobiota</taxon>
        <taxon>Verrucomicrobiia</taxon>
        <taxon>Verrucomicrobiales</taxon>
        <taxon>Verrucomicrobiaceae</taxon>
        <taxon>Luteolibacter</taxon>
    </lineage>
</organism>
<dbReference type="AlphaFoldDB" id="A0A934R6K2"/>
<accession>A0A934R6K2</accession>
<gene>
    <name evidence="2" type="ORF">JIN84_20085</name>
</gene>
<proteinExistence type="predicted"/>
<evidence type="ECO:0000256" key="1">
    <source>
        <dbReference type="SAM" id="MobiDB-lite"/>
    </source>
</evidence>
<keyword evidence="3" id="KW-1185">Reference proteome</keyword>
<sequence>MKFHTIPIALLALSIPSCDKARSLAGRARSAVGSGGDKNTADDSGKVDPSLEKLVDRTAEGVVFRKDLPFPTRLDVKVTRTHEVVSRVFETSILGNTTTSLKGRQTTVTHLERAGDQVRYTLLESSFTEPVPEEQKKDKTKKPAVRQLVAPGAPLTYQRDGSKWTADGSGGFRGATLSKQLSPVFDLLLEENSLAPRKLWLGKKRIQIGTEIEVPKDLLPMLVTGNPEGKYTIRLDSIGAVHGHPCGVFTVHGSHKRQRVPDFEGNFTDEEVSVGSGRIWLSLLHPVILKEETDTVQDCRTGGNGSPVIRSQGTAKVSLTKDWKIPAK</sequence>
<feature type="region of interest" description="Disordered" evidence="1">
    <location>
        <begin position="28"/>
        <end position="48"/>
    </location>
</feature>